<dbReference type="Gene3D" id="3.90.70.10">
    <property type="entry name" value="Cysteine proteinases"/>
    <property type="match status" value="1"/>
</dbReference>
<dbReference type="GO" id="GO:0008234">
    <property type="term" value="F:cysteine-type peptidase activity"/>
    <property type="evidence" value="ECO:0007669"/>
    <property type="project" value="InterPro"/>
</dbReference>
<gene>
    <name evidence="4" type="primary">LOC103517126</name>
</gene>
<dbReference type="InterPro" id="IPR000668">
    <property type="entry name" value="Peptidase_C1A_C"/>
</dbReference>
<dbReference type="AlphaFoldDB" id="A0A1S3DEQ4"/>
<keyword evidence="3" id="KW-1185">Reference proteome</keyword>
<dbReference type="InterPro" id="IPR038765">
    <property type="entry name" value="Papain-like_cys_pep_sf"/>
</dbReference>
<feature type="domain" description="Peptidase C1A papain C-terminal" evidence="2">
    <location>
        <begin position="12"/>
        <end position="183"/>
    </location>
</feature>
<dbReference type="STRING" id="121845.A0A1S3DEQ4"/>
<dbReference type="PANTHER" id="PTHR12411">
    <property type="entry name" value="CYSTEINE PROTEASE FAMILY C1-RELATED"/>
    <property type="match status" value="1"/>
</dbReference>
<proteinExistence type="inferred from homology"/>
<dbReference type="Pfam" id="PF00112">
    <property type="entry name" value="Peptidase_C1"/>
    <property type="match status" value="1"/>
</dbReference>
<dbReference type="KEGG" id="dci:103517126"/>
<dbReference type="PaxDb" id="121845-A0A1S3DEQ4"/>
<dbReference type="GeneID" id="103517126"/>
<comment type="similarity">
    <text evidence="1">Belongs to the peptidase C1 family.</text>
</comment>
<reference evidence="4" key="1">
    <citation type="submission" date="2025-08" db="UniProtKB">
        <authorList>
            <consortium name="RefSeq"/>
        </authorList>
    </citation>
    <scope>IDENTIFICATION</scope>
</reference>
<dbReference type="GO" id="GO:0006508">
    <property type="term" value="P:proteolysis"/>
    <property type="evidence" value="ECO:0007669"/>
    <property type="project" value="InterPro"/>
</dbReference>
<accession>A0A1S3DEQ4</accession>
<organism evidence="3 4">
    <name type="scientific">Diaphorina citri</name>
    <name type="common">Asian citrus psyllid</name>
    <dbReference type="NCBI Taxonomy" id="121845"/>
    <lineage>
        <taxon>Eukaryota</taxon>
        <taxon>Metazoa</taxon>
        <taxon>Ecdysozoa</taxon>
        <taxon>Arthropoda</taxon>
        <taxon>Hexapoda</taxon>
        <taxon>Insecta</taxon>
        <taxon>Pterygota</taxon>
        <taxon>Neoptera</taxon>
        <taxon>Paraneoptera</taxon>
        <taxon>Hemiptera</taxon>
        <taxon>Sternorrhyncha</taxon>
        <taxon>Psylloidea</taxon>
        <taxon>Psyllidae</taxon>
        <taxon>Diaphorininae</taxon>
        <taxon>Diaphorina</taxon>
    </lineage>
</organism>
<dbReference type="SMART" id="SM00645">
    <property type="entry name" value="Pept_C1"/>
    <property type="match status" value="1"/>
</dbReference>
<sequence length="185" mass="21182">MRGDFQTSKAFLKALYVCENLEQQQIQPYYVGLNHCRQGLKREFSGLQYGLESQADYPYRNKENITFRCTYEKEKARVFVQDTWVTSGVDNMMDLLQSGPIGVYLNHALIASYDGNPIRRNDSTCNPQKLDHHVVIVGYGEKNGILTWIVRDSWGDYGPDHGYFQIERGTNACGIESYAYLASVK</sequence>
<dbReference type="InterPro" id="IPR013128">
    <property type="entry name" value="Peptidase_C1A"/>
</dbReference>
<evidence type="ECO:0000259" key="2">
    <source>
        <dbReference type="SMART" id="SM00645"/>
    </source>
</evidence>
<dbReference type="RefSeq" id="XP_008480369.1">
    <property type="nucleotide sequence ID" value="XM_008482147.1"/>
</dbReference>
<dbReference type="SUPFAM" id="SSF54001">
    <property type="entry name" value="Cysteine proteinases"/>
    <property type="match status" value="1"/>
</dbReference>
<protein>
    <submittedName>
        <fullName evidence="4">Cathepsin W-like</fullName>
    </submittedName>
</protein>
<evidence type="ECO:0000313" key="4">
    <source>
        <dbReference type="RefSeq" id="XP_008480369.1"/>
    </source>
</evidence>
<evidence type="ECO:0000313" key="3">
    <source>
        <dbReference type="Proteomes" id="UP000079169"/>
    </source>
</evidence>
<name>A0A1S3DEQ4_DIACI</name>
<dbReference type="Proteomes" id="UP000079169">
    <property type="component" value="Unplaced"/>
</dbReference>
<evidence type="ECO:0000256" key="1">
    <source>
        <dbReference type="ARBA" id="ARBA00008455"/>
    </source>
</evidence>